<feature type="transmembrane region" description="Helical" evidence="1">
    <location>
        <begin position="20"/>
        <end position="44"/>
    </location>
</feature>
<organism evidence="2 3">
    <name type="scientific">Amycolatopsis halotolerans</name>
    <dbReference type="NCBI Taxonomy" id="330083"/>
    <lineage>
        <taxon>Bacteria</taxon>
        <taxon>Bacillati</taxon>
        <taxon>Actinomycetota</taxon>
        <taxon>Actinomycetes</taxon>
        <taxon>Pseudonocardiales</taxon>
        <taxon>Pseudonocardiaceae</taxon>
        <taxon>Amycolatopsis</taxon>
    </lineage>
</organism>
<evidence type="ECO:0000313" key="3">
    <source>
        <dbReference type="Proteomes" id="UP001595764"/>
    </source>
</evidence>
<accession>A0ABV7QGQ1</accession>
<dbReference type="EMBL" id="JBHRWI010000023">
    <property type="protein sequence ID" value="MFC3512502.1"/>
    <property type="molecule type" value="Genomic_DNA"/>
</dbReference>
<protein>
    <submittedName>
        <fullName evidence="2">Uncharacterized protein</fullName>
    </submittedName>
</protein>
<dbReference type="Proteomes" id="UP001595764">
    <property type="component" value="Unassembled WGS sequence"/>
</dbReference>
<sequence length="47" mass="5027">MAEKKTEQSQGPWRRAGAEIALGLLKGLASGCGGLIITAINWWIACR</sequence>
<reference evidence="3" key="1">
    <citation type="journal article" date="2019" name="Int. J. Syst. Evol. Microbiol.">
        <title>The Global Catalogue of Microorganisms (GCM) 10K type strain sequencing project: providing services to taxonomists for standard genome sequencing and annotation.</title>
        <authorList>
            <consortium name="The Broad Institute Genomics Platform"/>
            <consortium name="The Broad Institute Genome Sequencing Center for Infectious Disease"/>
            <person name="Wu L."/>
            <person name="Ma J."/>
        </authorList>
    </citation>
    <scope>NUCLEOTIDE SEQUENCE [LARGE SCALE GENOMIC DNA]</scope>
    <source>
        <strain evidence="3">CGMCC 4.7682</strain>
    </source>
</reference>
<keyword evidence="1" id="KW-0472">Membrane</keyword>
<evidence type="ECO:0000313" key="2">
    <source>
        <dbReference type="EMBL" id="MFC3512502.1"/>
    </source>
</evidence>
<gene>
    <name evidence="2" type="ORF">ACFORO_20200</name>
</gene>
<evidence type="ECO:0000256" key="1">
    <source>
        <dbReference type="SAM" id="Phobius"/>
    </source>
</evidence>
<comment type="caution">
    <text evidence="2">The sequence shown here is derived from an EMBL/GenBank/DDBJ whole genome shotgun (WGS) entry which is preliminary data.</text>
</comment>
<keyword evidence="1" id="KW-1133">Transmembrane helix</keyword>
<keyword evidence="3" id="KW-1185">Reference proteome</keyword>
<keyword evidence="1" id="KW-0812">Transmembrane</keyword>
<name>A0ABV7QGQ1_9PSEU</name>
<dbReference type="RefSeq" id="WP_377875767.1">
    <property type="nucleotide sequence ID" value="NZ_JBHMAY010000084.1"/>
</dbReference>
<proteinExistence type="predicted"/>